<dbReference type="GO" id="GO:0046872">
    <property type="term" value="F:metal ion binding"/>
    <property type="evidence" value="ECO:0007669"/>
    <property type="project" value="UniProtKB-KW"/>
</dbReference>
<sequence>MLKRSRYVQELDLSEGRVLLANLLWRTYLELGIEDAAIWRDAKVSAAGLETLPQPLREQLGENKMLVDPTLDEADFMMRRYERMRFSFDMLGLTIAPTIDCNFACVYCYENKRPGRMSRLVEDQIIEYVRRFLPGRKTLSVTWYGGEPLMGKETIYRLSEAFIGIASELGASYQAFMVTNGYLLRADAVDRLRELGHWRTVQVTLDGDATTHDVKRPSKAGSPTFERVVDNLTYAAGQLPMVLRMNVDTLNPDGCHRLLELLAARGLAGRLRIAFAPIHPFGQGCHDIAEKEQVKVATNEDFAATEIGLVAHAKLLGFSTSERLSGPWLQQCQAVTTHSIVVEPDGSLQRCWLEVGENDKRVGHITRAMDLSDERNLRWLRFDPTRDDPCRSCNVLPVCFGGCPHRHVEHAPSEFTCNQIRYNLREMILFEYLAKHRPTALAEMVVAQAAGSRWGSSAAKAGCGNCTARERRLQA</sequence>
<keyword evidence="5" id="KW-0408">Iron</keyword>
<dbReference type="Pfam" id="PF04055">
    <property type="entry name" value="Radical_SAM"/>
    <property type="match status" value="1"/>
</dbReference>
<dbReference type="PROSITE" id="PS51918">
    <property type="entry name" value="RADICAL_SAM"/>
    <property type="match status" value="1"/>
</dbReference>
<dbReference type="PANTHER" id="PTHR43787:SF3">
    <property type="entry name" value="ARYLSULFATASE REGULATORY PROTEIN"/>
    <property type="match status" value="1"/>
</dbReference>
<evidence type="ECO:0000313" key="9">
    <source>
        <dbReference type="Proteomes" id="UP000680839"/>
    </source>
</evidence>
<evidence type="ECO:0000256" key="3">
    <source>
        <dbReference type="ARBA" id="ARBA00022691"/>
    </source>
</evidence>
<gene>
    <name evidence="8" type="ORF">KMZ29_05655</name>
</gene>
<keyword evidence="3" id="KW-0949">S-adenosyl-L-methionine</keyword>
<evidence type="ECO:0000256" key="5">
    <source>
        <dbReference type="ARBA" id="ARBA00023004"/>
    </source>
</evidence>
<accession>A0A975RN72</accession>
<evidence type="ECO:0000313" key="8">
    <source>
        <dbReference type="EMBL" id="QWG14175.1"/>
    </source>
</evidence>
<name>A0A975RN72_9BRAD</name>
<dbReference type="SFLD" id="SFLDS00029">
    <property type="entry name" value="Radical_SAM"/>
    <property type="match status" value="1"/>
</dbReference>
<evidence type="ECO:0000259" key="7">
    <source>
        <dbReference type="PROSITE" id="PS51918"/>
    </source>
</evidence>
<dbReference type="SUPFAM" id="SSF102114">
    <property type="entry name" value="Radical SAM enzymes"/>
    <property type="match status" value="1"/>
</dbReference>
<dbReference type="PANTHER" id="PTHR43787">
    <property type="entry name" value="FEMO COFACTOR BIOSYNTHESIS PROTEIN NIFB-RELATED"/>
    <property type="match status" value="1"/>
</dbReference>
<dbReference type="Gene3D" id="3.20.20.70">
    <property type="entry name" value="Aldolase class I"/>
    <property type="match status" value="1"/>
</dbReference>
<dbReference type="InterPro" id="IPR058240">
    <property type="entry name" value="rSAM_sf"/>
</dbReference>
<dbReference type="RefSeq" id="WP_215622811.1">
    <property type="nucleotide sequence ID" value="NZ_CP076134.1"/>
</dbReference>
<dbReference type="InterPro" id="IPR013785">
    <property type="entry name" value="Aldolase_TIM"/>
</dbReference>
<reference evidence="8" key="1">
    <citation type="submission" date="2021-06" db="EMBL/GenBank/DDBJ databases">
        <title>Bradyrhizobium sp. S2-20-1 Genome sequencing.</title>
        <authorList>
            <person name="Jin L."/>
        </authorList>
    </citation>
    <scope>NUCLEOTIDE SEQUENCE</scope>
    <source>
        <strain evidence="8">S2-20-1</strain>
    </source>
</reference>
<organism evidence="8 9">
    <name type="scientific">Bradyrhizobium sediminis</name>
    <dbReference type="NCBI Taxonomy" id="2840469"/>
    <lineage>
        <taxon>Bacteria</taxon>
        <taxon>Pseudomonadati</taxon>
        <taxon>Pseudomonadota</taxon>
        <taxon>Alphaproteobacteria</taxon>
        <taxon>Hyphomicrobiales</taxon>
        <taxon>Nitrobacteraceae</taxon>
        <taxon>Bradyrhizobium</taxon>
    </lineage>
</organism>
<feature type="domain" description="Radical SAM core" evidence="7">
    <location>
        <begin position="87"/>
        <end position="319"/>
    </location>
</feature>
<dbReference type="AlphaFoldDB" id="A0A975RN72"/>
<dbReference type="InterPro" id="IPR023885">
    <property type="entry name" value="4Fe4S-binding_SPASM_dom"/>
</dbReference>
<dbReference type="GO" id="GO:0051539">
    <property type="term" value="F:4 iron, 4 sulfur cluster binding"/>
    <property type="evidence" value="ECO:0007669"/>
    <property type="project" value="UniProtKB-KW"/>
</dbReference>
<keyword evidence="6" id="KW-0411">Iron-sulfur</keyword>
<dbReference type="EMBL" id="CP076134">
    <property type="protein sequence ID" value="QWG14175.1"/>
    <property type="molecule type" value="Genomic_DNA"/>
</dbReference>
<evidence type="ECO:0000256" key="2">
    <source>
        <dbReference type="ARBA" id="ARBA00022485"/>
    </source>
</evidence>
<dbReference type="CDD" id="cd01335">
    <property type="entry name" value="Radical_SAM"/>
    <property type="match status" value="1"/>
</dbReference>
<proteinExistence type="predicted"/>
<dbReference type="NCBIfam" id="TIGR04085">
    <property type="entry name" value="rSAM_more_4Fe4S"/>
    <property type="match status" value="1"/>
</dbReference>
<evidence type="ECO:0000256" key="4">
    <source>
        <dbReference type="ARBA" id="ARBA00022723"/>
    </source>
</evidence>
<keyword evidence="4" id="KW-0479">Metal-binding</keyword>
<dbReference type="Proteomes" id="UP000680839">
    <property type="component" value="Chromosome"/>
</dbReference>
<comment type="cofactor">
    <cofactor evidence="1">
        <name>[4Fe-4S] cluster</name>
        <dbReference type="ChEBI" id="CHEBI:49883"/>
    </cofactor>
</comment>
<evidence type="ECO:0000256" key="6">
    <source>
        <dbReference type="ARBA" id="ARBA00023014"/>
    </source>
</evidence>
<protein>
    <submittedName>
        <fullName evidence="8">Radical SAM protein</fullName>
    </submittedName>
</protein>
<evidence type="ECO:0000256" key="1">
    <source>
        <dbReference type="ARBA" id="ARBA00001966"/>
    </source>
</evidence>
<dbReference type="InterPro" id="IPR007197">
    <property type="entry name" value="rSAM"/>
</dbReference>
<dbReference type="GO" id="GO:0003824">
    <property type="term" value="F:catalytic activity"/>
    <property type="evidence" value="ECO:0007669"/>
    <property type="project" value="InterPro"/>
</dbReference>
<dbReference type="SFLD" id="SFLDG01067">
    <property type="entry name" value="SPASM/twitch_domain_containing"/>
    <property type="match status" value="1"/>
</dbReference>
<keyword evidence="2" id="KW-0004">4Fe-4S</keyword>